<name>A0A0K8RMF9_IXORI</name>
<dbReference type="InterPro" id="IPR036291">
    <property type="entry name" value="NAD(P)-bd_dom_sf"/>
</dbReference>
<dbReference type="PANTHER" id="PTHR43658:SF8">
    <property type="entry name" value="17-BETA-HYDROXYSTEROID DEHYDROGENASE 14-RELATED"/>
    <property type="match status" value="1"/>
</dbReference>
<evidence type="ECO:0000313" key="2">
    <source>
        <dbReference type="EMBL" id="JAA72317.1"/>
    </source>
</evidence>
<proteinExistence type="evidence at transcript level"/>
<sequence>MSLTRVLHRGFCSAQSMFPPVTTPMLPAGTFNNKVALITGGGTGIGKGMTEMFAQLGANVAIVSRKQDVLDKTAREISDKTGRKILPVAADVRNPEAVAAAVDRCEKELGLPDMVVNNAAGNFISPTERLSANAWRTIVDIVLNGTAIVTLDVGKRLIKAKKGANFLAVSATYTNFGSGFCAPSAAAKSGVETLMMSLAAEWAKYGMRFNCISPGAVYTKGAFSRLDPGGDMSAELLKGAIERMGEVPEVANLAAYLVSDYSSWLSGEVIRIDGANLNYCASVFNKLSELPQEQWKDIEAAIRSTKDS</sequence>
<dbReference type="PANTHER" id="PTHR43658">
    <property type="entry name" value="SHORT-CHAIN DEHYDROGENASE/REDUCTASE"/>
    <property type="match status" value="1"/>
</dbReference>
<protein>
    <submittedName>
        <fullName evidence="2">Putative 24-dienoyl-coa reductase mitochondrial</fullName>
    </submittedName>
</protein>
<evidence type="ECO:0000256" key="1">
    <source>
        <dbReference type="ARBA" id="ARBA00023002"/>
    </source>
</evidence>
<dbReference type="CDD" id="cd05369">
    <property type="entry name" value="TER_DECR_SDR_a"/>
    <property type="match status" value="1"/>
</dbReference>
<organism evidence="2">
    <name type="scientific">Ixodes ricinus</name>
    <name type="common">Common tick</name>
    <name type="synonym">Acarus ricinus</name>
    <dbReference type="NCBI Taxonomy" id="34613"/>
    <lineage>
        <taxon>Eukaryota</taxon>
        <taxon>Metazoa</taxon>
        <taxon>Ecdysozoa</taxon>
        <taxon>Arthropoda</taxon>
        <taxon>Chelicerata</taxon>
        <taxon>Arachnida</taxon>
        <taxon>Acari</taxon>
        <taxon>Parasitiformes</taxon>
        <taxon>Ixodida</taxon>
        <taxon>Ixodoidea</taxon>
        <taxon>Ixodidae</taxon>
        <taxon>Ixodinae</taxon>
        <taxon>Ixodes</taxon>
    </lineage>
</organism>
<dbReference type="Pfam" id="PF13561">
    <property type="entry name" value="adh_short_C2"/>
    <property type="match status" value="1"/>
</dbReference>
<dbReference type="EMBL" id="GADI01001491">
    <property type="protein sequence ID" value="JAA72317.1"/>
    <property type="molecule type" value="mRNA"/>
</dbReference>
<dbReference type="SUPFAM" id="SSF51735">
    <property type="entry name" value="NAD(P)-binding Rossmann-fold domains"/>
    <property type="match status" value="1"/>
</dbReference>
<dbReference type="Gene3D" id="3.40.50.720">
    <property type="entry name" value="NAD(P)-binding Rossmann-like Domain"/>
    <property type="match status" value="1"/>
</dbReference>
<dbReference type="InterPro" id="IPR002347">
    <property type="entry name" value="SDR_fam"/>
</dbReference>
<dbReference type="PRINTS" id="PR00081">
    <property type="entry name" value="GDHRDH"/>
</dbReference>
<dbReference type="GO" id="GO:0006635">
    <property type="term" value="P:fatty acid beta-oxidation"/>
    <property type="evidence" value="ECO:0007669"/>
    <property type="project" value="TreeGrafter"/>
</dbReference>
<dbReference type="AlphaFoldDB" id="A0A0K8RMF9"/>
<accession>A0A0K8RMF9</accession>
<dbReference type="GO" id="GO:0008670">
    <property type="term" value="F:2,4-dienoyl-CoA reductase (NADPH) activity"/>
    <property type="evidence" value="ECO:0007669"/>
    <property type="project" value="TreeGrafter"/>
</dbReference>
<dbReference type="GO" id="GO:0005739">
    <property type="term" value="C:mitochondrion"/>
    <property type="evidence" value="ECO:0007669"/>
    <property type="project" value="TreeGrafter"/>
</dbReference>
<keyword evidence="1" id="KW-0560">Oxidoreductase</keyword>
<reference evidence="2" key="1">
    <citation type="submission" date="2012-12" db="EMBL/GenBank/DDBJ databases">
        <title>Identification and characterization of a phenylalanine ammonia-lyase gene family in Isatis indigotica Fort.</title>
        <authorList>
            <person name="Liu Q."/>
            <person name="Chen J."/>
            <person name="Zhou X."/>
            <person name="Di P."/>
            <person name="Xiao Y."/>
            <person name="Xuan H."/>
            <person name="Zhang L."/>
            <person name="Chen W."/>
        </authorList>
    </citation>
    <scope>NUCLEOTIDE SEQUENCE</scope>
    <source>
        <tissue evidence="2">Salivary gland</tissue>
    </source>
</reference>